<evidence type="ECO:0000313" key="3">
    <source>
        <dbReference type="EMBL" id="SIS36408.1"/>
    </source>
</evidence>
<dbReference type="OrthoDB" id="861310at2"/>
<protein>
    <recommendedName>
        <fullName evidence="6">DUF4932 domain-containing protein</fullName>
    </recommendedName>
</protein>
<evidence type="ECO:0000313" key="5">
    <source>
        <dbReference type="Proteomes" id="UP000279541"/>
    </source>
</evidence>
<keyword evidence="1" id="KW-0732">Signal</keyword>
<gene>
    <name evidence="2" type="ORF">EG359_11640</name>
    <name evidence="3" type="ORF">SAMN05421768_105252</name>
</gene>
<evidence type="ECO:0000313" key="4">
    <source>
        <dbReference type="Proteomes" id="UP000186106"/>
    </source>
</evidence>
<feature type="chain" id="PRO_5044563478" description="DUF4932 domain-containing protein" evidence="1">
    <location>
        <begin position="19"/>
        <end position="456"/>
    </location>
</feature>
<reference evidence="3 4" key="1">
    <citation type="submission" date="2017-01" db="EMBL/GenBank/DDBJ databases">
        <authorList>
            <person name="Mah S.A."/>
            <person name="Swanson W.J."/>
            <person name="Moy G.W."/>
            <person name="Vacquier V.D."/>
        </authorList>
    </citation>
    <scope>NUCLEOTIDE SEQUENCE [LARGE SCALE GENOMIC DNA]</scope>
    <source>
        <strain evidence="3 4">DSM 16927</strain>
    </source>
</reference>
<dbReference type="EMBL" id="FTNZ01000005">
    <property type="protein sequence ID" value="SIS36408.1"/>
    <property type="molecule type" value="Genomic_DNA"/>
</dbReference>
<accession>A0A1N7IH63</accession>
<dbReference type="RefSeq" id="WP_076354836.1">
    <property type="nucleotide sequence ID" value="NZ_CP033926.1"/>
</dbReference>
<reference evidence="2 5" key="2">
    <citation type="submission" date="2018-11" db="EMBL/GenBank/DDBJ databases">
        <title>Proposal to divide the Flavobacteriaceae and reorganize its genera based on Amino Acid Identity values calculated from whole genome sequences.</title>
        <authorList>
            <person name="Nicholson A.C."/>
            <person name="Gulvik C.A."/>
            <person name="Whitney A.M."/>
            <person name="Humrighouse B.W."/>
            <person name="Bell M."/>
            <person name="Holmes B."/>
            <person name="Steigerwalt A.G."/>
            <person name="Villarma A."/>
            <person name="Sheth M."/>
            <person name="Batra D."/>
            <person name="Pryor J."/>
            <person name="Bernardet J.-F."/>
            <person name="Hugo C."/>
            <person name="Kampfer P."/>
            <person name="Newman J."/>
            <person name="McQuiston J.R."/>
        </authorList>
    </citation>
    <scope>NUCLEOTIDE SEQUENCE [LARGE SCALE GENOMIC DNA]</scope>
    <source>
        <strain evidence="2 5">DSM 16927</strain>
    </source>
</reference>
<evidence type="ECO:0000313" key="2">
    <source>
        <dbReference type="EMBL" id="AZB00237.1"/>
    </source>
</evidence>
<keyword evidence="5" id="KW-1185">Reference proteome</keyword>
<dbReference type="AlphaFoldDB" id="A0A1N7IH63"/>
<dbReference type="STRING" id="112234.SAMN05421768_105252"/>
<evidence type="ECO:0000256" key="1">
    <source>
        <dbReference type="SAM" id="SignalP"/>
    </source>
</evidence>
<name>A0A1N7IH63_9FLAO</name>
<dbReference type="Proteomes" id="UP000279541">
    <property type="component" value="Chromosome"/>
</dbReference>
<proteinExistence type="predicted"/>
<dbReference type="KEGG" id="cjt:EG359_11640"/>
<organism evidence="3 4">
    <name type="scientific">Chryseobacterium joostei</name>
    <dbReference type="NCBI Taxonomy" id="112234"/>
    <lineage>
        <taxon>Bacteria</taxon>
        <taxon>Pseudomonadati</taxon>
        <taxon>Bacteroidota</taxon>
        <taxon>Flavobacteriia</taxon>
        <taxon>Flavobacteriales</taxon>
        <taxon>Weeksellaceae</taxon>
        <taxon>Chryseobacterium group</taxon>
        <taxon>Chryseobacterium</taxon>
    </lineage>
</organism>
<dbReference type="EMBL" id="CP033926">
    <property type="protein sequence ID" value="AZB00237.1"/>
    <property type="molecule type" value="Genomic_DNA"/>
</dbReference>
<dbReference type="Proteomes" id="UP000186106">
    <property type="component" value="Unassembled WGS sequence"/>
</dbReference>
<sequence length="456" mass="53728">MKQKFFALFFLLSFFAFGQKINFNIKYSEQLAVFVFIQNLSDHYPENVFKTEFNQSKYNTQKYKDLISNFDKLPIDYSYSFDEYPYGSKIPMQTRDILKKNLIETNNLSDFKLRSIGILPNATIHSLAEVISVFTPIYNELIYIPNKEKFEAQLKAMSTYSGEKNMESYFQTGLIFYNSSWDPTIPFEIALYPLPNSTGFTAQAFYNNFISAVQTNLRDYKDLFSVMLHETYHILYDEQSLTVKNDIAQNFKKNPSKHSNYAYQLMNESLATALGNGYVYESLNGKAETDHWYNSKYIDLMAKKIYPMVKEYIAQKKPMDKNFIDTYIRLYEENFPGWINELDHIMTYRYILSENKKDFNTIGQMYPARSSEEAETEISMLTIEKMKKTPLTKIIIVSQNNNETLKLIKSQFKELKQWKFTPDKEFQYKILLDDKSQLLIINQQKSSLQTLFANFK</sequence>
<evidence type="ECO:0008006" key="6">
    <source>
        <dbReference type="Google" id="ProtNLM"/>
    </source>
</evidence>
<feature type="signal peptide" evidence="1">
    <location>
        <begin position="1"/>
        <end position="18"/>
    </location>
</feature>